<evidence type="ECO:0000256" key="3">
    <source>
        <dbReference type="SAM" id="SignalP"/>
    </source>
</evidence>
<evidence type="ECO:0000256" key="1">
    <source>
        <dbReference type="SAM" id="Coils"/>
    </source>
</evidence>
<feature type="compositionally biased region" description="Basic and acidic residues" evidence="2">
    <location>
        <begin position="177"/>
        <end position="203"/>
    </location>
</feature>
<accession>A0A220S1Z0</accession>
<dbReference type="PANTHER" id="PTHR38102:SF1">
    <property type="entry name" value="PERIPLASMIC CHAPERONE SPY"/>
    <property type="match status" value="1"/>
</dbReference>
<gene>
    <name evidence="4" type="ORF">BG910_06815</name>
</gene>
<dbReference type="AlphaFoldDB" id="A0A220S1Z0"/>
<dbReference type="EMBL" id="CP022278">
    <property type="protein sequence ID" value="ASK27494.1"/>
    <property type="molecule type" value="Genomic_DNA"/>
</dbReference>
<dbReference type="Gene3D" id="1.20.120.1490">
    <property type="match status" value="2"/>
</dbReference>
<organism evidence="4 5">
    <name type="scientific">Neisseria chenwenguii</name>
    <dbReference type="NCBI Taxonomy" id="1853278"/>
    <lineage>
        <taxon>Bacteria</taxon>
        <taxon>Pseudomonadati</taxon>
        <taxon>Pseudomonadota</taxon>
        <taxon>Betaproteobacteria</taxon>
        <taxon>Neisseriales</taxon>
        <taxon>Neisseriaceae</taxon>
        <taxon>Neisseria</taxon>
    </lineage>
</organism>
<feature type="coiled-coil region" evidence="1">
    <location>
        <begin position="60"/>
        <end position="103"/>
    </location>
</feature>
<dbReference type="GO" id="GO:0030288">
    <property type="term" value="C:outer membrane-bounded periplasmic space"/>
    <property type="evidence" value="ECO:0007669"/>
    <property type="project" value="TreeGrafter"/>
</dbReference>
<feature type="chain" id="PRO_5043758413" evidence="3">
    <location>
        <begin position="21"/>
        <end position="225"/>
    </location>
</feature>
<feature type="region of interest" description="Disordered" evidence="2">
    <location>
        <begin position="169"/>
        <end position="225"/>
    </location>
</feature>
<evidence type="ECO:0000313" key="4">
    <source>
        <dbReference type="EMBL" id="ASK27494.1"/>
    </source>
</evidence>
<dbReference type="Proteomes" id="UP000198238">
    <property type="component" value="Chromosome"/>
</dbReference>
<sequence length="225" mass="25684">MKKYLAAATAALTLSATACAAQPPKDKPAYDCSRDCTRSEHLPHGFDRLDLSSRQKAKIRKILENERRERQAERSAHEEKMKAKFASLEAQHEERIKKEAERQAAVDKLISGKKFDEAAARRLIGEEEAESDRMIADMNADRAEHKPQHEAAQLRRLKNFHAMFQVLTPKQQQQWLEQRKQRAADKAERRKPRPETPEADQHPEAPQTDAPPAFEPVKPATAPQQ</sequence>
<dbReference type="OrthoDB" id="8613948at2"/>
<evidence type="ECO:0000313" key="5">
    <source>
        <dbReference type="Proteomes" id="UP000198238"/>
    </source>
</evidence>
<evidence type="ECO:0000256" key="2">
    <source>
        <dbReference type="SAM" id="MobiDB-lite"/>
    </source>
</evidence>
<name>A0A220S1Z0_9NEIS</name>
<protein>
    <submittedName>
        <fullName evidence="4">Uncharacterized protein</fullName>
    </submittedName>
</protein>
<dbReference type="PROSITE" id="PS51257">
    <property type="entry name" value="PROKAR_LIPOPROTEIN"/>
    <property type="match status" value="1"/>
</dbReference>
<keyword evidence="1" id="KW-0175">Coiled coil</keyword>
<dbReference type="GO" id="GO:0051082">
    <property type="term" value="F:unfolded protein binding"/>
    <property type="evidence" value="ECO:0007669"/>
    <property type="project" value="TreeGrafter"/>
</dbReference>
<dbReference type="RefSeq" id="WP_089036195.1">
    <property type="nucleotide sequence ID" value="NZ_CP022278.1"/>
</dbReference>
<dbReference type="PANTHER" id="PTHR38102">
    <property type="entry name" value="PERIPLASMIC CHAPERONE SPY"/>
    <property type="match status" value="1"/>
</dbReference>
<feature type="signal peptide" evidence="3">
    <location>
        <begin position="1"/>
        <end position="20"/>
    </location>
</feature>
<proteinExistence type="predicted"/>
<dbReference type="KEGG" id="nei:BG910_06815"/>
<reference evidence="4 5" key="1">
    <citation type="submission" date="2017-06" db="EMBL/GenBank/DDBJ databases">
        <title>Neisseria chenwenguii sp. nov., isolated from the intestinal contents of Tibetan Plateau Pika in Yushu, Qinghai Province, China.</title>
        <authorList>
            <person name="Zhang G."/>
        </authorList>
    </citation>
    <scope>NUCLEOTIDE SEQUENCE [LARGE SCALE GENOMIC DNA]</scope>
    <source>
        <strain evidence="4 5">10023</strain>
    </source>
</reference>
<dbReference type="InterPro" id="IPR052211">
    <property type="entry name" value="Cpx_auxiliary_protein"/>
</dbReference>
<keyword evidence="3" id="KW-0732">Signal</keyword>
<keyword evidence="5" id="KW-1185">Reference proteome</keyword>